<keyword evidence="5 7" id="KW-0472">Membrane</keyword>
<evidence type="ECO:0000256" key="2">
    <source>
        <dbReference type="ARBA" id="ARBA00022448"/>
    </source>
</evidence>
<comment type="subcellular location">
    <subcellularLocation>
        <location evidence="1">Membrane</location>
        <topology evidence="1">Multi-pass membrane protein</topology>
    </subcellularLocation>
</comment>
<keyword evidence="3 7" id="KW-0812">Transmembrane</keyword>
<keyword evidence="9" id="KW-1185">Reference proteome</keyword>
<dbReference type="FunFam" id="1.20.1080.10:FF:000011">
    <property type="entry name" value="Formate family transporter"/>
    <property type="match status" value="1"/>
</dbReference>
<dbReference type="PANTHER" id="PTHR30520">
    <property type="entry name" value="FORMATE TRANSPORTER-RELATED"/>
    <property type="match status" value="1"/>
</dbReference>
<dbReference type="NCBIfam" id="TIGR00790">
    <property type="entry name" value="fnt"/>
    <property type="match status" value="1"/>
</dbReference>
<comment type="similarity">
    <text evidence="6">Belongs to the FNT transporter (TC 1.A.16) family.</text>
</comment>
<dbReference type="InterPro" id="IPR023271">
    <property type="entry name" value="Aquaporin-like"/>
</dbReference>
<evidence type="ECO:0000256" key="6">
    <source>
        <dbReference type="ARBA" id="ARBA00049660"/>
    </source>
</evidence>
<feature type="transmembrane region" description="Helical" evidence="7">
    <location>
        <begin position="230"/>
        <end position="251"/>
    </location>
</feature>
<dbReference type="Proteomes" id="UP000616595">
    <property type="component" value="Unassembled WGS sequence"/>
</dbReference>
<gene>
    <name evidence="8" type="ORF">GH810_16680</name>
</gene>
<dbReference type="RefSeq" id="WP_148568572.1">
    <property type="nucleotide sequence ID" value="NZ_RXYA01000021.1"/>
</dbReference>
<evidence type="ECO:0000313" key="9">
    <source>
        <dbReference type="Proteomes" id="UP000616595"/>
    </source>
</evidence>
<dbReference type="GO" id="GO:0005886">
    <property type="term" value="C:plasma membrane"/>
    <property type="evidence" value="ECO:0007669"/>
    <property type="project" value="TreeGrafter"/>
</dbReference>
<feature type="transmembrane region" description="Helical" evidence="7">
    <location>
        <begin position="186"/>
        <end position="210"/>
    </location>
</feature>
<sequence>MNNFLTPGEIGEVWITNGNKKAVLSIGKMLVLGMLAGMFIGLGAYGFTLVTSGATSGFEVTVAKLVGAGVFPVGLMLVVLCGAELFTGNNLMTLSLFRKDITFGAMLRNWGIVWVGNLIGSVLFAWLLSKSGLYGEAMVTKAVAIAQAKVAIPLGAILIRAIFCNILVVLACWLQAGSKDMIGKIFAIWFPIMLFVFAGFEHSVANMFFLPMGLFVGADITWAQIFINNIIPVTIGNIIGGAIIIPGAYYYSYLRKAKVDTVGSKVLEPQKSSI</sequence>
<feature type="transmembrane region" description="Helical" evidence="7">
    <location>
        <begin position="148"/>
        <end position="174"/>
    </location>
</feature>
<comment type="caution">
    <text evidence="8">The sequence shown here is derived from an EMBL/GenBank/DDBJ whole genome shotgun (WGS) entry which is preliminary data.</text>
</comment>
<dbReference type="EMBL" id="WJBD01000031">
    <property type="protein sequence ID" value="MBC3889936.1"/>
    <property type="molecule type" value="Genomic_DNA"/>
</dbReference>
<evidence type="ECO:0000256" key="5">
    <source>
        <dbReference type="ARBA" id="ARBA00023136"/>
    </source>
</evidence>
<dbReference type="OrthoDB" id="9786493at2"/>
<proteinExistence type="inferred from homology"/>
<dbReference type="InterPro" id="IPR000292">
    <property type="entry name" value="For/NO2_transpt"/>
</dbReference>
<evidence type="ECO:0000256" key="4">
    <source>
        <dbReference type="ARBA" id="ARBA00022989"/>
    </source>
</evidence>
<keyword evidence="4 7" id="KW-1133">Transmembrane helix</keyword>
<name>A0A923HX73_9FIRM</name>
<accession>A0A923HX73</accession>
<dbReference type="GO" id="GO:0015499">
    <property type="term" value="F:formate transmembrane transporter activity"/>
    <property type="evidence" value="ECO:0007669"/>
    <property type="project" value="TreeGrafter"/>
</dbReference>
<feature type="transmembrane region" description="Helical" evidence="7">
    <location>
        <begin position="62"/>
        <end position="86"/>
    </location>
</feature>
<feature type="transmembrane region" description="Helical" evidence="7">
    <location>
        <begin position="29"/>
        <end position="50"/>
    </location>
</feature>
<dbReference type="InterPro" id="IPR024002">
    <property type="entry name" value="For/NO2_transpt_CS"/>
</dbReference>
<reference evidence="8" key="1">
    <citation type="submission" date="2019-10" db="EMBL/GenBank/DDBJ databases">
        <authorList>
            <person name="Ross D.E."/>
            <person name="Gulliver D."/>
        </authorList>
    </citation>
    <scope>NUCLEOTIDE SEQUENCE</scope>
    <source>
        <strain evidence="8">DER-2019</strain>
    </source>
</reference>
<protein>
    <submittedName>
        <fullName evidence="8">Formate/nitrite transporter family protein</fullName>
    </submittedName>
</protein>
<dbReference type="Gene3D" id="1.20.1080.10">
    <property type="entry name" value="Glycerol uptake facilitator protein"/>
    <property type="match status" value="1"/>
</dbReference>
<reference evidence="8" key="2">
    <citation type="submission" date="2020-10" db="EMBL/GenBank/DDBJ databases">
        <title>Comparative genomics of the Acetobacterium genus.</title>
        <authorList>
            <person name="Marshall C."/>
            <person name="May H."/>
            <person name="Norman S."/>
        </authorList>
    </citation>
    <scope>NUCLEOTIDE SEQUENCE</scope>
    <source>
        <strain evidence="8">DER-2019</strain>
    </source>
</reference>
<evidence type="ECO:0000256" key="3">
    <source>
        <dbReference type="ARBA" id="ARBA00022692"/>
    </source>
</evidence>
<keyword evidence="2" id="KW-0813">Transport</keyword>
<dbReference type="Pfam" id="PF01226">
    <property type="entry name" value="Form_Nir_trans"/>
    <property type="match status" value="1"/>
</dbReference>
<evidence type="ECO:0000256" key="7">
    <source>
        <dbReference type="SAM" id="Phobius"/>
    </source>
</evidence>
<dbReference type="PROSITE" id="PS01005">
    <property type="entry name" value="FORMATE_NITRITE_TP_1"/>
    <property type="match status" value="1"/>
</dbReference>
<dbReference type="PANTHER" id="PTHR30520:SF6">
    <property type="entry name" value="FORMATE_NITRATE FAMILY TRANSPORTER (EUROFUNG)"/>
    <property type="match status" value="1"/>
</dbReference>
<dbReference type="AlphaFoldDB" id="A0A923HX73"/>
<feature type="transmembrane region" description="Helical" evidence="7">
    <location>
        <begin position="107"/>
        <end position="128"/>
    </location>
</feature>
<evidence type="ECO:0000313" key="8">
    <source>
        <dbReference type="EMBL" id="MBC3889936.1"/>
    </source>
</evidence>
<organism evidence="8 9">
    <name type="scientific">Acetobacterium paludosum</name>
    <dbReference type="NCBI Taxonomy" id="52693"/>
    <lineage>
        <taxon>Bacteria</taxon>
        <taxon>Bacillati</taxon>
        <taxon>Bacillota</taxon>
        <taxon>Clostridia</taxon>
        <taxon>Eubacteriales</taxon>
        <taxon>Eubacteriaceae</taxon>
        <taxon>Acetobacterium</taxon>
    </lineage>
</organism>
<evidence type="ECO:0000256" key="1">
    <source>
        <dbReference type="ARBA" id="ARBA00004141"/>
    </source>
</evidence>